<dbReference type="HOGENOM" id="CLU_010363_4_0_11"/>
<feature type="transmembrane region" description="Helical" evidence="6">
    <location>
        <begin position="30"/>
        <end position="48"/>
    </location>
</feature>
<dbReference type="NCBIfam" id="TIGR00360">
    <property type="entry name" value="ComEC_N-term"/>
    <property type="match status" value="1"/>
</dbReference>
<evidence type="ECO:0000313" key="10">
    <source>
        <dbReference type="Proteomes" id="UP000000628"/>
    </source>
</evidence>
<evidence type="ECO:0000259" key="7">
    <source>
        <dbReference type="Pfam" id="PF00753"/>
    </source>
</evidence>
<feature type="transmembrane region" description="Helical" evidence="6">
    <location>
        <begin position="325"/>
        <end position="347"/>
    </location>
</feature>
<dbReference type="SUPFAM" id="SSF56281">
    <property type="entry name" value="Metallo-hydrolase/oxidoreductase"/>
    <property type="match status" value="1"/>
</dbReference>
<dbReference type="Proteomes" id="UP000000628">
    <property type="component" value="Chromosome"/>
</dbReference>
<feature type="transmembrane region" description="Helical" evidence="6">
    <location>
        <begin position="387"/>
        <end position="413"/>
    </location>
</feature>
<dbReference type="OrthoDB" id="7177610at2"/>
<dbReference type="Pfam" id="PF03772">
    <property type="entry name" value="Competence"/>
    <property type="match status" value="1"/>
</dbReference>
<evidence type="ECO:0000256" key="3">
    <source>
        <dbReference type="ARBA" id="ARBA00022692"/>
    </source>
</evidence>
<dbReference type="PANTHER" id="PTHR30619">
    <property type="entry name" value="DNA INTERNALIZATION/COMPETENCE PROTEIN COMEC/REC2"/>
    <property type="match status" value="1"/>
</dbReference>
<accession>C7R5D6</accession>
<dbReference type="InterPro" id="IPR036866">
    <property type="entry name" value="RibonucZ/Hydroxyglut_hydro"/>
</dbReference>
<keyword evidence="2" id="KW-1003">Cell membrane</keyword>
<evidence type="ECO:0000256" key="5">
    <source>
        <dbReference type="ARBA" id="ARBA00023136"/>
    </source>
</evidence>
<keyword evidence="3 6" id="KW-0812">Transmembrane</keyword>
<dbReference type="RefSeq" id="WP_015771837.1">
    <property type="nucleotide sequence ID" value="NC_013174.1"/>
</dbReference>
<comment type="subcellular location">
    <subcellularLocation>
        <location evidence="1">Cell membrane</location>
        <topology evidence="1">Multi-pass membrane protein</topology>
    </subcellularLocation>
</comment>
<keyword evidence="5 6" id="KW-0472">Membrane</keyword>
<feature type="transmembrane region" description="Helical" evidence="6">
    <location>
        <begin position="420"/>
        <end position="440"/>
    </location>
</feature>
<feature type="transmembrane region" description="Helical" evidence="6">
    <location>
        <begin position="55"/>
        <end position="77"/>
    </location>
</feature>
<protein>
    <submittedName>
        <fullName evidence="9">ComEC/Rec2-related protein</fullName>
    </submittedName>
</protein>
<evidence type="ECO:0000313" key="9">
    <source>
        <dbReference type="EMBL" id="ACV09209.1"/>
    </source>
</evidence>
<keyword evidence="4 6" id="KW-1133">Transmembrane helix</keyword>
<evidence type="ECO:0000256" key="1">
    <source>
        <dbReference type="ARBA" id="ARBA00004651"/>
    </source>
</evidence>
<evidence type="ECO:0000256" key="2">
    <source>
        <dbReference type="ARBA" id="ARBA00022475"/>
    </source>
</evidence>
<evidence type="ECO:0000259" key="8">
    <source>
        <dbReference type="Pfam" id="PF03772"/>
    </source>
</evidence>
<dbReference type="PROSITE" id="PS51257">
    <property type="entry name" value="PROKAR_LIPOPROTEIN"/>
    <property type="match status" value="1"/>
</dbReference>
<dbReference type="EMBL" id="CP001706">
    <property type="protein sequence ID" value="ACV09209.1"/>
    <property type="molecule type" value="Genomic_DNA"/>
</dbReference>
<dbReference type="Pfam" id="PF00753">
    <property type="entry name" value="Lactamase_B"/>
    <property type="match status" value="1"/>
</dbReference>
<dbReference type="PANTHER" id="PTHR30619:SF7">
    <property type="entry name" value="BETA-LACTAMASE DOMAIN PROTEIN"/>
    <property type="match status" value="1"/>
</dbReference>
<dbReference type="InterPro" id="IPR001279">
    <property type="entry name" value="Metallo-B-lactamas"/>
</dbReference>
<feature type="domain" description="ComEC/Rec2-related protein" evidence="8">
    <location>
        <begin position="209"/>
        <end position="472"/>
    </location>
</feature>
<dbReference type="InterPro" id="IPR052159">
    <property type="entry name" value="Competence_DNA_uptake"/>
</dbReference>
<dbReference type="GO" id="GO:0005886">
    <property type="term" value="C:plasma membrane"/>
    <property type="evidence" value="ECO:0007669"/>
    <property type="project" value="UniProtKB-SubCell"/>
</dbReference>
<name>C7R5D6_JONDD</name>
<evidence type="ECO:0000256" key="4">
    <source>
        <dbReference type="ARBA" id="ARBA00022989"/>
    </source>
</evidence>
<dbReference type="AlphaFoldDB" id="C7R5D6"/>
<dbReference type="Gene3D" id="3.60.15.10">
    <property type="entry name" value="Ribonuclease Z/Hydroxyacylglutathione hydrolase-like"/>
    <property type="match status" value="1"/>
</dbReference>
<feature type="transmembrane region" description="Helical" evidence="6">
    <location>
        <begin position="302"/>
        <end position="319"/>
    </location>
</feature>
<dbReference type="InterPro" id="IPR004477">
    <property type="entry name" value="ComEC_N"/>
</dbReference>
<dbReference type="eggNOG" id="COG2333">
    <property type="taxonomic scope" value="Bacteria"/>
</dbReference>
<proteinExistence type="predicted"/>
<keyword evidence="10" id="KW-1185">Reference proteome</keyword>
<feature type="transmembrane region" description="Helical" evidence="6">
    <location>
        <begin position="228"/>
        <end position="249"/>
    </location>
</feature>
<evidence type="ECO:0000256" key="6">
    <source>
        <dbReference type="SAM" id="Phobius"/>
    </source>
</evidence>
<dbReference type="eggNOG" id="COG0658">
    <property type="taxonomic scope" value="Bacteria"/>
</dbReference>
<dbReference type="STRING" id="471856.Jden_1561"/>
<feature type="transmembrane region" description="Helical" evidence="6">
    <location>
        <begin position="531"/>
        <end position="552"/>
    </location>
</feature>
<organism evidence="9 10">
    <name type="scientific">Jonesia denitrificans (strain ATCC 14870 / DSM 20603 / BCRC 15368 / CIP 55.134 / JCM 11481 / NBRC 15587 / NCTC 10816 / Prevot 55134)</name>
    <name type="common">Listeria denitrificans</name>
    <dbReference type="NCBI Taxonomy" id="471856"/>
    <lineage>
        <taxon>Bacteria</taxon>
        <taxon>Bacillati</taxon>
        <taxon>Actinomycetota</taxon>
        <taxon>Actinomycetes</taxon>
        <taxon>Micrococcales</taxon>
        <taxon>Jonesiaceae</taxon>
        <taxon>Jonesia</taxon>
    </lineage>
</organism>
<dbReference type="CDD" id="cd07731">
    <property type="entry name" value="ComA-like_MBL-fold"/>
    <property type="match status" value="1"/>
</dbReference>
<sequence>MKVRDLRLVPLALLTWIAVACARLSLSWALGVLALLMIGAAVGVIAGLRHSPRPTAWATGLVLAALISSFAVTHMVILHQRTHHAQWPQAVTTTAEVCINGTVATASQPTSQSTPDQPRWYTDLVVDTLTVMIIHDAPLERGDRITACGTTREAPRTSHRVALLDTHTITTHAHPTGPTAWSNTVRRHTMDLAATLEPQAQGLVPGTAIGDTTLMPPHLDDAMKATSLTHITAVSGSHFSLVFLMVLTLAAPLPRWAKAIVASVAMALFVILVHPQPSVLRAATMAAIAVLAIIIRRPPQGLTSLSWAVILLVTANPYLTTHLGFVLSVAATAGLVVGTTPIATALHRPSQPRRWMPEPLAYALAVPTAAWMACTPILIILDPSISVISVLANTLAAPALAPATIISLLGALIAPWAPPVALALFHVASIATSWISYVAVTCAQLPFARLPWWEGPQGVCAAALAMLAFASVLSLFHPDARAWWGTTIHSVQRRTIMQVAALITTARDTQFFPPRGSAPTITPPAVLRRCALILLCTLVIVVIRPTWLTYWWPTTDQWTLIACDVGQGDAFLVKDPTGHIIMVDVGPPNSGITRCLNKAGVARIDTLIISHAHADHQGALPEVLNAVDVGAVHVSQRYSDDSDDRALLDQHTGGRTRIISHSAGERVLLSPTTTMNILWPMPPARVSAPSRDSDPRNNDSLVVQLTVTGPNEPLTLTFLGDLEEDAQDKLAHALISQQDPSPPGWHIVKLAHHGSRSQSEMLAAVLAPDLVVVGVGAHNTYGHPHADALDLYRGAAIMRTDICHTFDVSVTRGVLASHMCSPQKEQ</sequence>
<reference evidence="9 10" key="1">
    <citation type="journal article" date="2009" name="Stand. Genomic Sci.">
        <title>Complete genome sequence of Jonesia denitrificans type strain (Prevot 55134).</title>
        <authorList>
            <person name="Pukall R."/>
            <person name="Gehrich-Schroter G."/>
            <person name="Lapidus A."/>
            <person name="Nolan M."/>
            <person name="Glavina Del Rio T."/>
            <person name="Lucas S."/>
            <person name="Chen F."/>
            <person name="Tice H."/>
            <person name="Pitluck S."/>
            <person name="Cheng J.F."/>
            <person name="Copeland A."/>
            <person name="Saunders E."/>
            <person name="Brettin T."/>
            <person name="Detter J.C."/>
            <person name="Bruce D."/>
            <person name="Goodwin L."/>
            <person name="Pati A."/>
            <person name="Ivanova N."/>
            <person name="Mavromatis K."/>
            <person name="Ovchinnikova G."/>
            <person name="Chen A."/>
            <person name="Palaniappan K."/>
            <person name="Land M."/>
            <person name="Hauser L."/>
            <person name="Chang Y.J."/>
            <person name="Jeffries C.D."/>
            <person name="Chain P."/>
            <person name="Goker M."/>
            <person name="Bristow J."/>
            <person name="Eisen J.A."/>
            <person name="Markowitz V."/>
            <person name="Hugenholtz P."/>
            <person name="Kyrpides N.C."/>
            <person name="Klenk H.P."/>
            <person name="Han C."/>
        </authorList>
    </citation>
    <scope>NUCLEOTIDE SEQUENCE [LARGE SCALE GENOMIC DNA]</scope>
    <source>
        <strain evidence="10">ATCC 14870 / DSM 20603 / BCRC 15368 / CIP 55.134 / JCM 11481 / NBRC 15587 / NCTC 10816 / Prevot 55134</strain>
    </source>
</reference>
<feature type="transmembrane region" description="Helical" evidence="6">
    <location>
        <begin position="455"/>
        <end position="476"/>
    </location>
</feature>
<feature type="transmembrane region" description="Helical" evidence="6">
    <location>
        <begin position="359"/>
        <end position="381"/>
    </location>
</feature>
<gene>
    <name evidence="9" type="ordered locus">Jden_1561</name>
</gene>
<dbReference type="InterPro" id="IPR035681">
    <property type="entry name" value="ComA-like_MBL"/>
</dbReference>
<feature type="domain" description="Metallo-beta-lactamase" evidence="7">
    <location>
        <begin position="564"/>
        <end position="643"/>
    </location>
</feature>
<feature type="transmembrane region" description="Helical" evidence="6">
    <location>
        <begin position="279"/>
        <end position="295"/>
    </location>
</feature>
<dbReference type="KEGG" id="jde:Jden_1561"/>